<evidence type="ECO:0000313" key="3">
    <source>
        <dbReference type="EMBL" id="RMB62278.1"/>
    </source>
</evidence>
<dbReference type="EMBL" id="REFW01000001">
    <property type="protein sequence ID" value="RMB62278.1"/>
    <property type="molecule type" value="Genomic_DNA"/>
</dbReference>
<keyword evidence="4" id="KW-1185">Reference proteome</keyword>
<gene>
    <name evidence="3" type="ORF">EAX62_06900</name>
</gene>
<feature type="transmembrane region" description="Helical" evidence="1">
    <location>
        <begin position="720"/>
        <end position="739"/>
    </location>
</feature>
<dbReference type="OrthoDB" id="3734530at2"/>
<dbReference type="PANTHER" id="PTHR43685">
    <property type="entry name" value="GLYCOSYLTRANSFERASE"/>
    <property type="match status" value="1"/>
</dbReference>
<dbReference type="SUPFAM" id="SSF53448">
    <property type="entry name" value="Nucleotide-diphospho-sugar transferases"/>
    <property type="match status" value="1"/>
</dbReference>
<dbReference type="GO" id="GO:0016740">
    <property type="term" value="F:transferase activity"/>
    <property type="evidence" value="ECO:0007669"/>
    <property type="project" value="UniProtKB-KW"/>
</dbReference>
<evidence type="ECO:0000256" key="1">
    <source>
        <dbReference type="SAM" id="Phobius"/>
    </source>
</evidence>
<feature type="transmembrane region" description="Helical" evidence="1">
    <location>
        <begin position="480"/>
        <end position="500"/>
    </location>
</feature>
<feature type="transmembrane region" description="Helical" evidence="1">
    <location>
        <begin position="601"/>
        <end position="619"/>
    </location>
</feature>
<dbReference type="InterPro" id="IPR050834">
    <property type="entry name" value="Glycosyltransf_2"/>
</dbReference>
<organism evidence="3 4">
    <name type="scientific">Tessaracoccus antarcticus</name>
    <dbReference type="NCBI Taxonomy" id="2479848"/>
    <lineage>
        <taxon>Bacteria</taxon>
        <taxon>Bacillati</taxon>
        <taxon>Actinomycetota</taxon>
        <taxon>Actinomycetes</taxon>
        <taxon>Propionibacteriales</taxon>
        <taxon>Propionibacteriaceae</taxon>
        <taxon>Tessaracoccus</taxon>
    </lineage>
</organism>
<accession>A0A3M0GD93</accession>
<proteinExistence type="predicted"/>
<dbReference type="InterPro" id="IPR029044">
    <property type="entry name" value="Nucleotide-diphossugar_trans"/>
</dbReference>
<feature type="transmembrane region" description="Helical" evidence="1">
    <location>
        <begin position="759"/>
        <end position="776"/>
    </location>
</feature>
<evidence type="ECO:0000259" key="2">
    <source>
        <dbReference type="Pfam" id="PF00535"/>
    </source>
</evidence>
<reference evidence="3 4" key="1">
    <citation type="submission" date="2018-10" db="EMBL/GenBank/DDBJ databases">
        <title>Tessaracoccus antarcticuss sp. nov., isolated from sediment.</title>
        <authorList>
            <person name="Zhou L.Y."/>
            <person name="Du Z.J."/>
        </authorList>
    </citation>
    <scope>NUCLEOTIDE SEQUENCE [LARGE SCALE GENOMIC DNA]</scope>
    <source>
        <strain evidence="3 4">JDX10</strain>
    </source>
</reference>
<feature type="transmembrane region" description="Helical" evidence="1">
    <location>
        <begin position="405"/>
        <end position="432"/>
    </location>
</feature>
<feature type="domain" description="Glycosyltransferase 2-like" evidence="2">
    <location>
        <begin position="37"/>
        <end position="177"/>
    </location>
</feature>
<keyword evidence="1" id="KW-0812">Transmembrane</keyword>
<keyword evidence="1" id="KW-1133">Transmembrane helix</keyword>
<dbReference type="AlphaFoldDB" id="A0A3M0GD93"/>
<keyword evidence="3" id="KW-0808">Transferase</keyword>
<name>A0A3M0GD93_9ACTN</name>
<dbReference type="Pfam" id="PF00535">
    <property type="entry name" value="Glycos_transf_2"/>
    <property type="match status" value="1"/>
</dbReference>
<comment type="caution">
    <text evidence="3">The sequence shown here is derived from an EMBL/GenBank/DDBJ whole genome shotgun (WGS) entry which is preliminary data.</text>
</comment>
<dbReference type="Gene3D" id="3.90.550.10">
    <property type="entry name" value="Spore Coat Polysaccharide Biosynthesis Protein SpsA, Chain A"/>
    <property type="match status" value="1"/>
</dbReference>
<feature type="transmembrane region" description="Helical" evidence="1">
    <location>
        <begin position="982"/>
        <end position="1003"/>
    </location>
</feature>
<protein>
    <submittedName>
        <fullName evidence="3">Glycosyltransferase family 2 protein</fullName>
    </submittedName>
</protein>
<feature type="transmembrane region" description="Helical" evidence="1">
    <location>
        <begin position="507"/>
        <end position="529"/>
    </location>
</feature>
<feature type="transmembrane region" description="Helical" evidence="1">
    <location>
        <begin position="688"/>
        <end position="708"/>
    </location>
</feature>
<feature type="transmembrane region" description="Helical" evidence="1">
    <location>
        <begin position="568"/>
        <end position="594"/>
    </location>
</feature>
<dbReference type="RefSeq" id="WP_121900828.1">
    <property type="nucleotide sequence ID" value="NZ_REFW01000001.1"/>
</dbReference>
<dbReference type="Proteomes" id="UP000275256">
    <property type="component" value="Unassembled WGS sequence"/>
</dbReference>
<dbReference type="InterPro" id="IPR001173">
    <property type="entry name" value="Glyco_trans_2-like"/>
</dbReference>
<sequence length="1014" mass="105499">MTEEPQEARPVDDLWAWLDPETPESDHRAIDPGTVTAVMVVHNSRAWLARQLLSLARLDPRPGRIVAVDNASTDDSPALLARAADEGVLDAVVTQSHNKGFGAAVEAGLAGAAPEWIWLLHDDSAPFPDTLGSLLDGAAQTGAAVVVPTLLQPRRRNYPETLSEAGASITRSGRRMSFVDEGDIDQQQLTPEPVLGGSTAGMLVAGHAWQELGGLAPEIPLHRDGVDLGWRANEAGHLVTTWPRAALTHRQAGRTGERVSSPPVPWHRSDRLAALRVVAARGNRPTGTLALLGGSGLRALGFLLGKSPALARAELGAARTFAATPEATTALAARTTPAPDASARVTPLLPARFWSVRDGVDRFGAGVADRYRDLVVTDSSTSIDEMTGDDFAGGQTRRRTWLSPALLVLVGLVIVGLVAGRSLLGAVGVAGGGMLPAPPSLSAAWQAYLQPDVGVGGANAPWLLLAAFFSTFVFASPEAFAVAALVLAPALAAGAALLLLRRLGLRIGAAAAGAALWAGAVLLLGIVGAGDLSGMALSITGPMLARSIHRVALDESVGAERLRSPAGVALWLLLSAAAWPVVLPLLSIAALVWMVLDRRRWGDVAIGVGLPWLFLAPWLPTLVRWPARALMGADPLAWPDFPPATFALLAGRILPSGIPPWVNMVFFAGLAVAAAAGLLAMPRQRHRMLVLAGVAVPLLAGALSSKVALATHGGQARALLSGWALLVVAALLVPVMVGLRRTGHGDAPAGRRSRAATSVLALLGVLAAGAWAWVGFQGPVGPSPSVLPGYVRDVMTSERQSRVLMLQQRPDGTLDWNAVDASQPQWGTGERNPAGAYADEFGTLVQSLGVAVVPEDLASTLTALGVSHIYMGGFSEESLASVGNAPGLTRAAVTDDAVVWTVAALPSRIRLVASQTSEPVVDGTIAPSDATRHIVLAEDDDPRWQASVGGTALQRSPDRPPVTFTVPGGAGGHLEWGMKPSWAALGWQGALAVLILVLMAPTLGSTTSARRVRE</sequence>
<feature type="transmembrane region" description="Helical" evidence="1">
    <location>
        <begin position="661"/>
        <end position="681"/>
    </location>
</feature>
<keyword evidence="1" id="KW-0472">Membrane</keyword>
<evidence type="ECO:0000313" key="4">
    <source>
        <dbReference type="Proteomes" id="UP000275256"/>
    </source>
</evidence>
<dbReference type="PANTHER" id="PTHR43685:SF3">
    <property type="entry name" value="SLR2126 PROTEIN"/>
    <property type="match status" value="1"/>
</dbReference>
<feature type="transmembrane region" description="Helical" evidence="1">
    <location>
        <begin position="453"/>
        <end position="474"/>
    </location>
</feature>